<dbReference type="InterPro" id="IPR011009">
    <property type="entry name" value="Kinase-like_dom_sf"/>
</dbReference>
<reference evidence="15" key="1">
    <citation type="journal article" date="2013" name="Science">
        <title>The Amborella genome and the evolution of flowering plants.</title>
        <authorList>
            <consortium name="Amborella Genome Project"/>
        </authorList>
    </citation>
    <scope>NUCLEOTIDE SEQUENCE [LARGE SCALE GENOMIC DNA]</scope>
</reference>
<evidence type="ECO:0000256" key="8">
    <source>
        <dbReference type="ARBA" id="ARBA00047899"/>
    </source>
</evidence>
<keyword evidence="6" id="KW-0418">Kinase</keyword>
<evidence type="ECO:0000256" key="9">
    <source>
        <dbReference type="ARBA" id="ARBA00048679"/>
    </source>
</evidence>
<comment type="similarity">
    <text evidence="1">Belongs to the protein kinase superfamily. AGC Ser/Thr protein kinase family.</text>
</comment>
<dbReference type="FunFam" id="1.10.510.10:FF:000312">
    <property type="entry name" value="Serine/threonine-protein kinase OXI1"/>
    <property type="match status" value="1"/>
</dbReference>
<keyword evidence="4" id="KW-0808">Transferase</keyword>
<dbReference type="HOGENOM" id="CLU_000288_63_30_1"/>
<keyword evidence="3 11" id="KW-0723">Serine/threonine-protein kinase</keyword>
<dbReference type="PROSITE" id="PS00108">
    <property type="entry name" value="PROTEIN_KINASE_ST"/>
    <property type="match status" value="1"/>
</dbReference>
<dbReference type="KEGG" id="atr:18446534"/>
<dbReference type="InterPro" id="IPR008271">
    <property type="entry name" value="Ser/Thr_kinase_AS"/>
</dbReference>
<dbReference type="GO" id="GO:0005886">
    <property type="term" value="C:plasma membrane"/>
    <property type="evidence" value="ECO:0000318"/>
    <property type="project" value="GO_Central"/>
</dbReference>
<feature type="region of interest" description="Disordered" evidence="12">
    <location>
        <begin position="205"/>
        <end position="224"/>
    </location>
</feature>
<organism evidence="14 15">
    <name type="scientific">Amborella trichopoda</name>
    <dbReference type="NCBI Taxonomy" id="13333"/>
    <lineage>
        <taxon>Eukaryota</taxon>
        <taxon>Viridiplantae</taxon>
        <taxon>Streptophyta</taxon>
        <taxon>Embryophyta</taxon>
        <taxon>Tracheophyta</taxon>
        <taxon>Spermatophyta</taxon>
        <taxon>Magnoliopsida</taxon>
        <taxon>Amborellales</taxon>
        <taxon>Amborellaceae</taxon>
        <taxon>Amborella</taxon>
    </lineage>
</organism>
<dbReference type="OrthoDB" id="432483at2759"/>
<evidence type="ECO:0000256" key="1">
    <source>
        <dbReference type="ARBA" id="ARBA00009903"/>
    </source>
</evidence>
<dbReference type="Gene3D" id="3.30.200.20">
    <property type="entry name" value="Phosphorylase Kinase, domain 1"/>
    <property type="match status" value="1"/>
</dbReference>
<evidence type="ECO:0000256" key="2">
    <source>
        <dbReference type="ARBA" id="ARBA00012513"/>
    </source>
</evidence>
<dbReference type="GO" id="GO:0005634">
    <property type="term" value="C:nucleus"/>
    <property type="evidence" value="ECO:0000318"/>
    <property type="project" value="GO_Central"/>
</dbReference>
<evidence type="ECO:0000256" key="10">
    <source>
        <dbReference type="PROSITE-ProRule" id="PRU10141"/>
    </source>
</evidence>
<protein>
    <recommendedName>
        <fullName evidence="2">non-specific serine/threonine protein kinase</fullName>
        <ecNumber evidence="2">2.7.11.1</ecNumber>
    </recommendedName>
</protein>
<keyword evidence="5 10" id="KW-0547">Nucleotide-binding</keyword>
<keyword evidence="7 10" id="KW-0067">ATP-binding</keyword>
<dbReference type="InterPro" id="IPR000719">
    <property type="entry name" value="Prot_kinase_dom"/>
</dbReference>
<dbReference type="Pfam" id="PF00069">
    <property type="entry name" value="Pkinase"/>
    <property type="match status" value="2"/>
</dbReference>
<dbReference type="FunFam" id="1.10.510.10:FF:000294">
    <property type="entry name" value="Serine/threonine-protein kinase OXI1"/>
    <property type="match status" value="1"/>
</dbReference>
<accession>U5D6V0</accession>
<comment type="catalytic activity">
    <reaction evidence="8">
        <text>L-threonyl-[protein] + ATP = O-phospho-L-threonyl-[protein] + ADP + H(+)</text>
        <dbReference type="Rhea" id="RHEA:46608"/>
        <dbReference type="Rhea" id="RHEA-COMP:11060"/>
        <dbReference type="Rhea" id="RHEA-COMP:11605"/>
        <dbReference type="ChEBI" id="CHEBI:15378"/>
        <dbReference type="ChEBI" id="CHEBI:30013"/>
        <dbReference type="ChEBI" id="CHEBI:30616"/>
        <dbReference type="ChEBI" id="CHEBI:61977"/>
        <dbReference type="ChEBI" id="CHEBI:456216"/>
        <dbReference type="EC" id="2.7.11.1"/>
    </reaction>
</comment>
<dbReference type="GO" id="GO:0005737">
    <property type="term" value="C:cytoplasm"/>
    <property type="evidence" value="ECO:0000318"/>
    <property type="project" value="GO_Central"/>
</dbReference>
<evidence type="ECO:0000256" key="5">
    <source>
        <dbReference type="ARBA" id="ARBA00022741"/>
    </source>
</evidence>
<dbReference type="InterPro" id="IPR017441">
    <property type="entry name" value="Protein_kinase_ATP_BS"/>
</dbReference>
<evidence type="ECO:0000256" key="7">
    <source>
        <dbReference type="ARBA" id="ARBA00022840"/>
    </source>
</evidence>
<dbReference type="Gene3D" id="1.10.510.10">
    <property type="entry name" value="Transferase(Phosphotransferase) domain 1"/>
    <property type="match status" value="2"/>
</dbReference>
<dbReference type="OMA" id="HEMLYAT"/>
<dbReference type="PROSITE" id="PS50011">
    <property type="entry name" value="PROTEIN_KINASE_DOM"/>
    <property type="match status" value="1"/>
</dbReference>
<gene>
    <name evidence="14" type="ORF">AMTR_s00054p00182460</name>
</gene>
<dbReference type="Proteomes" id="UP000017836">
    <property type="component" value="Unassembled WGS sequence"/>
</dbReference>
<dbReference type="AlphaFoldDB" id="U5D6V0"/>
<comment type="catalytic activity">
    <reaction evidence="9">
        <text>L-seryl-[protein] + ATP = O-phospho-L-seryl-[protein] + ADP + H(+)</text>
        <dbReference type="Rhea" id="RHEA:17989"/>
        <dbReference type="Rhea" id="RHEA-COMP:9863"/>
        <dbReference type="Rhea" id="RHEA-COMP:11604"/>
        <dbReference type="ChEBI" id="CHEBI:15378"/>
        <dbReference type="ChEBI" id="CHEBI:29999"/>
        <dbReference type="ChEBI" id="CHEBI:30616"/>
        <dbReference type="ChEBI" id="CHEBI:83421"/>
        <dbReference type="ChEBI" id="CHEBI:456216"/>
        <dbReference type="EC" id="2.7.11.1"/>
    </reaction>
</comment>
<dbReference type="SUPFAM" id="SSF56112">
    <property type="entry name" value="Protein kinase-like (PK-like)"/>
    <property type="match status" value="1"/>
</dbReference>
<dbReference type="EC" id="2.7.11.1" evidence="2"/>
<evidence type="ECO:0000256" key="12">
    <source>
        <dbReference type="SAM" id="MobiDB-lite"/>
    </source>
</evidence>
<name>U5D6V0_AMBTC</name>
<dbReference type="PROSITE" id="PS00107">
    <property type="entry name" value="PROTEIN_KINASE_ATP"/>
    <property type="match status" value="1"/>
</dbReference>
<feature type="domain" description="Protein kinase" evidence="13">
    <location>
        <begin position="16"/>
        <end position="326"/>
    </location>
</feature>
<evidence type="ECO:0000256" key="6">
    <source>
        <dbReference type="ARBA" id="ARBA00022777"/>
    </source>
</evidence>
<evidence type="ECO:0000313" key="14">
    <source>
        <dbReference type="EMBL" id="ERN18179.1"/>
    </source>
</evidence>
<evidence type="ECO:0000259" key="13">
    <source>
        <dbReference type="PROSITE" id="PS50011"/>
    </source>
</evidence>
<evidence type="ECO:0000313" key="15">
    <source>
        <dbReference type="Proteomes" id="UP000017836"/>
    </source>
</evidence>
<evidence type="ECO:0000256" key="11">
    <source>
        <dbReference type="RuleBase" id="RU000304"/>
    </source>
</evidence>
<dbReference type="Gramene" id="ERN18179">
    <property type="protein sequence ID" value="ERN18179"/>
    <property type="gene ID" value="AMTR_s00054p00182460"/>
</dbReference>
<dbReference type="PANTHER" id="PTHR45637">
    <property type="entry name" value="FLIPPASE KINASE 1-RELATED"/>
    <property type="match status" value="1"/>
</dbReference>
<dbReference type="EMBL" id="KI392271">
    <property type="protein sequence ID" value="ERN18179.1"/>
    <property type="molecule type" value="Genomic_DNA"/>
</dbReference>
<dbReference type="GO" id="GO:0005524">
    <property type="term" value="F:ATP binding"/>
    <property type="evidence" value="ECO:0007669"/>
    <property type="project" value="UniProtKB-UniRule"/>
</dbReference>
<dbReference type="SMART" id="SM00220">
    <property type="entry name" value="S_TKc"/>
    <property type="match status" value="1"/>
</dbReference>
<proteinExistence type="inferred from homology"/>
<feature type="binding site" evidence="10">
    <location>
        <position position="45"/>
    </location>
    <ligand>
        <name>ATP</name>
        <dbReference type="ChEBI" id="CHEBI:30616"/>
    </ligand>
</feature>
<dbReference type="eggNOG" id="KOG0610">
    <property type="taxonomic scope" value="Eukaryota"/>
</dbReference>
<evidence type="ECO:0000256" key="3">
    <source>
        <dbReference type="ARBA" id="ARBA00022527"/>
    </source>
</evidence>
<evidence type="ECO:0000256" key="4">
    <source>
        <dbReference type="ARBA" id="ARBA00022679"/>
    </source>
</evidence>
<dbReference type="STRING" id="13333.U5D6V0"/>
<sequence>MKEKEKHIESVNLGDLKSAKVLGRGATGTAFLVHRKERNQHFALKVVEKTNIKHVRSELEILRVLRHPLLPRLEGIVVTERVVGYLINYCPGGHLNLLRMQQTESMFSDRIIRFYAAELVLCLEYLHGLGIVYRDLKPENILIQEDGHLMLTDFDLSITLTPQIPQNEINDPSPMATICRRRSKRRKLKFGFLGSAALCGSRPIQEHEDEYPSSSSSSSAGSSGGYFKRANSFVGTAEYVAPEVVNGSGHDFGADWWSLGVVLYEMLYGRTPFKGHNREDTFRRILTQQPDLTGTETPLRDLIRRLLENKRDKRIGLERIKGHQFFRGVDWHSLLDVCRPPWIPIHVDFDTEMGGEETAIDLVGLVVGASIHVKGEEEKRCKEERETKWLQEVLTNPPDPFIDFAVF</sequence>
<dbReference type="GO" id="GO:0004674">
    <property type="term" value="F:protein serine/threonine kinase activity"/>
    <property type="evidence" value="ECO:0000318"/>
    <property type="project" value="GO_Central"/>
</dbReference>
<keyword evidence="15" id="KW-1185">Reference proteome</keyword>